<evidence type="ECO:0000313" key="3">
    <source>
        <dbReference type="Proteomes" id="UP001338582"/>
    </source>
</evidence>
<dbReference type="RefSeq" id="XP_062877536.1">
    <property type="nucleotide sequence ID" value="XM_063021466.1"/>
</dbReference>
<feature type="region of interest" description="Disordered" evidence="1">
    <location>
        <begin position="550"/>
        <end position="858"/>
    </location>
</feature>
<feature type="region of interest" description="Disordered" evidence="1">
    <location>
        <begin position="189"/>
        <end position="240"/>
    </location>
</feature>
<feature type="region of interest" description="Disordered" evidence="1">
    <location>
        <begin position="1"/>
        <end position="66"/>
    </location>
</feature>
<dbReference type="EMBL" id="CP138896">
    <property type="protein sequence ID" value="WPK25153.1"/>
    <property type="molecule type" value="Genomic_DNA"/>
</dbReference>
<evidence type="ECO:0000313" key="2">
    <source>
        <dbReference type="EMBL" id="WPK25153.1"/>
    </source>
</evidence>
<dbReference type="AlphaFoldDB" id="A0AAX4H9G4"/>
<evidence type="ECO:0000256" key="1">
    <source>
        <dbReference type="SAM" id="MobiDB-lite"/>
    </source>
</evidence>
<dbReference type="GeneID" id="88173521"/>
<feature type="compositionally biased region" description="Basic and acidic residues" evidence="1">
    <location>
        <begin position="607"/>
        <end position="620"/>
    </location>
</feature>
<feature type="compositionally biased region" description="Basic and acidic residues" evidence="1">
    <location>
        <begin position="826"/>
        <end position="842"/>
    </location>
</feature>
<feature type="compositionally biased region" description="Low complexity" evidence="1">
    <location>
        <begin position="803"/>
        <end position="823"/>
    </location>
</feature>
<dbReference type="KEGG" id="asau:88173521"/>
<feature type="compositionally biased region" description="Polar residues" evidence="1">
    <location>
        <begin position="511"/>
        <end position="524"/>
    </location>
</feature>
<feature type="region of interest" description="Disordered" evidence="1">
    <location>
        <begin position="502"/>
        <end position="525"/>
    </location>
</feature>
<sequence>MFKRKSRYNVAYTGVDHVPLPSQEPDSGATAAARSIGESLKKAQPELYGKPQAQQQAAPQSRNSSLLKRNSLLLSNNKAAASPKPQARTGAHQAPTTHRQAPHRAPNGSSIQGESTRLSSLNANNEARLRDLKLLHQPQGLDHQAPVKMIKKYIPTPNGIQVIEVPESSYKQELARSNSMRSGLAIRSGLLSRHTRTPSLNSSSGHRPPKVQQNVRKSPGLRLSSFTNQPSIAEEPDMLAESREETIQRIKELAYLKSELEKERLRAKELEQQRLEYEQLESLRAQNEKMYKELQTLREKDHSSEPTSNESPLPKTVDPKLLSNNVEELPVLNSDFVDFSNLSDRAEEGDDEEEDVPITHVPLAVDEVDLKHAKNGNSGSFHRDSFVESAYTIDDDFSSQEHPTFTSELEVLETYEDQVPPPLAMEDKDFGIEEIATEHFDSPKLVDQQLPTFEPPAIIADPDADEQKTILPTFDPVPEVIKDSIPIPNVASSIRSISSIDSKSKPIKSAMKNSNPKPLSNKQGVVSPAEQAYLSLTTAENTRLNSKLSASQLNGGGLEPKPTVKSPPPSVTNTPLKRMSQTLRKQPSASSFAPGGMSNRAMRPRRHSDIPQHKPVEATRDVQSGGMSSRKLRTEPQPIAPHPAMSPNYQSPSKQKAAALYAKANSRPISHFEPSLRRKSSFSREAEHPDGTPIEPPPKPHMQSLRSPVSKPSNTVHNTVHSTGPSQFPASAAGSHPVVIPKPDPLASIPKGVPPALRGPQLNHGGNTKFRSKIVDSDDEDGNVPFSSSIKPSRFVDSDDETPAVNAVPVSNVSNTSNVRNTTMRPLRESKTLKKDEPPKEEKKKKKKLLKKLFGLGK</sequence>
<feature type="compositionally biased region" description="Polar residues" evidence="1">
    <location>
        <begin position="704"/>
        <end position="729"/>
    </location>
</feature>
<proteinExistence type="predicted"/>
<gene>
    <name evidence="2" type="ORF">PUMCH_002456</name>
</gene>
<keyword evidence="3" id="KW-1185">Reference proteome</keyword>
<feature type="compositionally biased region" description="Polar residues" evidence="1">
    <location>
        <begin position="107"/>
        <end position="116"/>
    </location>
</feature>
<organism evidence="2 3">
    <name type="scientific">Australozyma saopauloensis</name>
    <dbReference type="NCBI Taxonomy" id="291208"/>
    <lineage>
        <taxon>Eukaryota</taxon>
        <taxon>Fungi</taxon>
        <taxon>Dikarya</taxon>
        <taxon>Ascomycota</taxon>
        <taxon>Saccharomycotina</taxon>
        <taxon>Pichiomycetes</taxon>
        <taxon>Metschnikowiaceae</taxon>
        <taxon>Australozyma</taxon>
    </lineage>
</organism>
<feature type="compositionally biased region" description="Low complexity" evidence="1">
    <location>
        <begin position="51"/>
        <end position="66"/>
    </location>
</feature>
<feature type="region of interest" description="Disordered" evidence="1">
    <location>
        <begin position="296"/>
        <end position="320"/>
    </location>
</feature>
<dbReference type="Proteomes" id="UP001338582">
    <property type="component" value="Chromosome 3"/>
</dbReference>
<evidence type="ECO:0008006" key="4">
    <source>
        <dbReference type="Google" id="ProtNLM"/>
    </source>
</evidence>
<accession>A0AAX4H9G4</accession>
<feature type="compositionally biased region" description="Polar residues" evidence="1">
    <location>
        <begin position="573"/>
        <end position="591"/>
    </location>
</feature>
<name>A0AAX4H9G4_9ASCO</name>
<feature type="region of interest" description="Disordered" evidence="1">
    <location>
        <begin position="78"/>
        <end position="116"/>
    </location>
</feature>
<protein>
    <recommendedName>
        <fullName evidence="4">Eisosome protein SEG1</fullName>
    </recommendedName>
</protein>
<reference evidence="2 3" key="1">
    <citation type="submission" date="2023-10" db="EMBL/GenBank/DDBJ databases">
        <title>Draft Genome Sequence of Candida saopaulonensis from a very Premature Infant with Sepsis.</title>
        <authorList>
            <person name="Ning Y."/>
            <person name="Dai R."/>
            <person name="Xiao M."/>
            <person name="Xu Y."/>
            <person name="Yan Q."/>
            <person name="Zhang L."/>
        </authorList>
    </citation>
    <scope>NUCLEOTIDE SEQUENCE [LARGE SCALE GENOMIC DNA]</scope>
    <source>
        <strain evidence="2 3">19XY460</strain>
    </source>
</reference>
<feature type="compositionally biased region" description="Polar residues" evidence="1">
    <location>
        <begin position="197"/>
        <end position="216"/>
    </location>
</feature>